<dbReference type="InterPro" id="IPR022236">
    <property type="entry name" value="DUF3761"/>
</dbReference>
<feature type="compositionally biased region" description="Pro residues" evidence="1">
    <location>
        <begin position="240"/>
        <end position="250"/>
    </location>
</feature>
<feature type="compositionally biased region" description="Low complexity" evidence="1">
    <location>
        <begin position="219"/>
        <end position="239"/>
    </location>
</feature>
<feature type="region of interest" description="Disordered" evidence="1">
    <location>
        <begin position="34"/>
        <end position="97"/>
    </location>
</feature>
<gene>
    <name evidence="2" type="ORF">ACFP3V_30590</name>
</gene>
<evidence type="ECO:0000256" key="1">
    <source>
        <dbReference type="SAM" id="MobiDB-lite"/>
    </source>
</evidence>
<comment type="caution">
    <text evidence="2">The sequence shown here is derived from an EMBL/GenBank/DDBJ whole genome shotgun (WGS) entry which is preliminary data.</text>
</comment>
<dbReference type="Pfam" id="PF12587">
    <property type="entry name" value="DUF3761"/>
    <property type="match status" value="1"/>
</dbReference>
<proteinExistence type="predicted"/>
<sequence length="291" mass="29378">MSRRKKLGLGCGGLAAAFLVLMIIVGVLASPAKHPASSSVTGQASPPAAPSTLQRSAPGRTNATPTHAASTATPTSSPPPATRPGPARSTRASSPAPSAHRLVLAALNPAVTQATIAATICAGGWTDTIRPSAAYTEQLKKAQLAAAHLPNQRPSAYEEDHIIPLELGGAPANPANLRPVPLTRATRDDRLENTLHDAVCSGAMTLATAQTKIAAAKAGEPLSAVPTTSPAGPPSTTRSPAPPPSQPATTPPRSTAAPNGATALCRDGSLSFAAHHQGACSHHGGVAQWYR</sequence>
<feature type="region of interest" description="Disordered" evidence="1">
    <location>
        <begin position="219"/>
        <end position="262"/>
    </location>
</feature>
<dbReference type="EMBL" id="JBHSQJ010000175">
    <property type="protein sequence ID" value="MFC5911542.1"/>
    <property type="molecule type" value="Genomic_DNA"/>
</dbReference>
<accession>A0ABW1GD35</accession>
<feature type="compositionally biased region" description="Low complexity" evidence="1">
    <location>
        <begin position="84"/>
        <end position="97"/>
    </location>
</feature>
<feature type="compositionally biased region" description="Polar residues" evidence="1">
    <location>
        <begin position="51"/>
        <end position="62"/>
    </location>
</feature>
<keyword evidence="3" id="KW-1185">Reference proteome</keyword>
<dbReference type="Proteomes" id="UP001596174">
    <property type="component" value="Unassembled WGS sequence"/>
</dbReference>
<organism evidence="2 3">
    <name type="scientific">Streptacidiphilus monticola</name>
    <dbReference type="NCBI Taxonomy" id="2161674"/>
    <lineage>
        <taxon>Bacteria</taxon>
        <taxon>Bacillati</taxon>
        <taxon>Actinomycetota</taxon>
        <taxon>Actinomycetes</taxon>
        <taxon>Kitasatosporales</taxon>
        <taxon>Streptomycetaceae</taxon>
        <taxon>Streptacidiphilus</taxon>
    </lineage>
</organism>
<dbReference type="RefSeq" id="WP_380590695.1">
    <property type="nucleotide sequence ID" value="NZ_JBHSQJ010000175.1"/>
</dbReference>
<protein>
    <submittedName>
        <fullName evidence="2">DUF3761 domain-containing protein</fullName>
    </submittedName>
</protein>
<evidence type="ECO:0000313" key="2">
    <source>
        <dbReference type="EMBL" id="MFC5911542.1"/>
    </source>
</evidence>
<feature type="compositionally biased region" description="Low complexity" evidence="1">
    <location>
        <begin position="63"/>
        <end position="75"/>
    </location>
</feature>
<evidence type="ECO:0000313" key="3">
    <source>
        <dbReference type="Proteomes" id="UP001596174"/>
    </source>
</evidence>
<name>A0ABW1GD35_9ACTN</name>
<reference evidence="3" key="1">
    <citation type="journal article" date="2019" name="Int. J. Syst. Evol. Microbiol.">
        <title>The Global Catalogue of Microorganisms (GCM) 10K type strain sequencing project: providing services to taxonomists for standard genome sequencing and annotation.</title>
        <authorList>
            <consortium name="The Broad Institute Genomics Platform"/>
            <consortium name="The Broad Institute Genome Sequencing Center for Infectious Disease"/>
            <person name="Wu L."/>
            <person name="Ma J."/>
        </authorList>
    </citation>
    <scope>NUCLEOTIDE SEQUENCE [LARGE SCALE GENOMIC DNA]</scope>
    <source>
        <strain evidence="3">JCM 4816</strain>
    </source>
</reference>